<keyword evidence="3 4" id="KW-0808">Transferase</keyword>
<dbReference type="InterPro" id="IPR004838">
    <property type="entry name" value="NHTrfase_class1_PyrdxlP-BS"/>
</dbReference>
<dbReference type="InterPro" id="IPR004839">
    <property type="entry name" value="Aminotransferase_I/II_large"/>
</dbReference>
<protein>
    <recommendedName>
        <fullName evidence="4">Aminotransferase</fullName>
        <ecNumber evidence="4">2.6.1.-</ecNumber>
    </recommendedName>
</protein>
<keyword evidence="2 4" id="KW-0032">Aminotransferase</keyword>
<dbReference type="PANTHER" id="PTHR42832:SF3">
    <property type="entry name" value="L-GLUTAMINE--4-(METHYLSULFANYL)-2-OXOBUTANOATE AMINOTRANSFERASE"/>
    <property type="match status" value="1"/>
</dbReference>
<dbReference type="InterPro" id="IPR015422">
    <property type="entry name" value="PyrdxlP-dep_Trfase_small"/>
</dbReference>
<dbReference type="EC" id="2.6.1.-" evidence="4"/>
<evidence type="ECO:0000256" key="2">
    <source>
        <dbReference type="ARBA" id="ARBA00022576"/>
    </source>
</evidence>
<dbReference type="AlphaFoldDB" id="A0A1M5Y297"/>
<gene>
    <name evidence="6" type="ORF">SAMN02746098_02210</name>
</gene>
<name>A0A1M5Y297_9FIRM</name>
<dbReference type="PROSITE" id="PS00105">
    <property type="entry name" value="AA_TRANSFER_CLASS_1"/>
    <property type="match status" value="1"/>
</dbReference>
<dbReference type="GO" id="GO:0030170">
    <property type="term" value="F:pyridoxal phosphate binding"/>
    <property type="evidence" value="ECO:0007669"/>
    <property type="project" value="InterPro"/>
</dbReference>
<evidence type="ECO:0000256" key="4">
    <source>
        <dbReference type="RuleBase" id="RU000481"/>
    </source>
</evidence>
<dbReference type="CDD" id="cd00609">
    <property type="entry name" value="AAT_like"/>
    <property type="match status" value="1"/>
</dbReference>
<evidence type="ECO:0000313" key="7">
    <source>
        <dbReference type="Proteomes" id="UP000183954"/>
    </source>
</evidence>
<keyword evidence="7" id="KW-1185">Reference proteome</keyword>
<sequence length="389" mass="42610">MQMPSIRLESLGASVFTEMDNLKRELEKAGNNLINLSIGSPDRAPALEIRNVLSQAVLDDNQYGYTLTRGTEEFRKVCAEWYQERFGVTLNPETEVLPLMGSQDGLAHIFLAYIDPGDLAFIPDPGYPIYTAGLMLAGGKKVAIPLLEENGYLPDLKQIDPDLARKAKLMFLNYPNNPTAAVANLSFFEKVVDFAKEYDLLICHDAAYSELAFEGFKPVSFLQARGAKEVGIEFHSVSKTYNLAGARLGFAVGNADVIGTLSQLKSNIDYGVFAPVLTAGAYALNNGQESIEENQSAYQRRRDLLIEGCALAGWKMPLPQGSMFVWAPVPTEQDSVSFAMDLAREAGVIVVPGVAFGEHGEGFVRVALVQDESVLQEAVQRIQQFLKKG</sequence>
<dbReference type="InterPro" id="IPR015421">
    <property type="entry name" value="PyrdxlP-dep_Trfase_major"/>
</dbReference>
<comment type="cofactor">
    <cofactor evidence="1 4">
        <name>pyridoxal 5'-phosphate</name>
        <dbReference type="ChEBI" id="CHEBI:597326"/>
    </cofactor>
</comment>
<evidence type="ECO:0000313" key="6">
    <source>
        <dbReference type="EMBL" id="SHI06220.1"/>
    </source>
</evidence>
<dbReference type="Gene3D" id="3.90.1150.10">
    <property type="entry name" value="Aspartate Aminotransferase, domain 1"/>
    <property type="match status" value="1"/>
</dbReference>
<accession>A0A1M5Y297</accession>
<dbReference type="EMBL" id="FQXJ01000007">
    <property type="protein sequence ID" value="SHI06220.1"/>
    <property type="molecule type" value="Genomic_DNA"/>
</dbReference>
<dbReference type="InterPro" id="IPR050881">
    <property type="entry name" value="LL-DAP_aminotransferase"/>
</dbReference>
<reference evidence="7" key="1">
    <citation type="submission" date="2016-11" db="EMBL/GenBank/DDBJ databases">
        <authorList>
            <person name="Varghese N."/>
            <person name="Submissions S."/>
        </authorList>
    </citation>
    <scope>NUCLEOTIDE SEQUENCE [LARGE SCALE GENOMIC DNA]</scope>
    <source>
        <strain evidence="7">DSM 15449</strain>
    </source>
</reference>
<proteinExistence type="inferred from homology"/>
<evidence type="ECO:0000256" key="1">
    <source>
        <dbReference type="ARBA" id="ARBA00001933"/>
    </source>
</evidence>
<evidence type="ECO:0000256" key="3">
    <source>
        <dbReference type="ARBA" id="ARBA00022679"/>
    </source>
</evidence>
<dbReference type="InterPro" id="IPR015424">
    <property type="entry name" value="PyrdxlP-dep_Trfase"/>
</dbReference>
<dbReference type="Proteomes" id="UP000183954">
    <property type="component" value="Unassembled WGS sequence"/>
</dbReference>
<dbReference type="STRING" id="1121420.SAMN02746098_02210"/>
<feature type="domain" description="Aminotransferase class I/classII large" evidence="5">
    <location>
        <begin position="32"/>
        <end position="382"/>
    </location>
</feature>
<dbReference type="Gene3D" id="3.40.640.10">
    <property type="entry name" value="Type I PLP-dependent aspartate aminotransferase-like (Major domain)"/>
    <property type="match status" value="1"/>
</dbReference>
<evidence type="ECO:0000259" key="5">
    <source>
        <dbReference type="Pfam" id="PF00155"/>
    </source>
</evidence>
<organism evidence="6 7">
    <name type="scientific">Desulfosporosinus lacus DSM 15449</name>
    <dbReference type="NCBI Taxonomy" id="1121420"/>
    <lineage>
        <taxon>Bacteria</taxon>
        <taxon>Bacillati</taxon>
        <taxon>Bacillota</taxon>
        <taxon>Clostridia</taxon>
        <taxon>Eubacteriales</taxon>
        <taxon>Desulfitobacteriaceae</taxon>
        <taxon>Desulfosporosinus</taxon>
    </lineage>
</organism>
<dbReference type="RefSeq" id="WP_200797904.1">
    <property type="nucleotide sequence ID" value="NZ_FQXJ01000007.1"/>
</dbReference>
<dbReference type="PANTHER" id="PTHR42832">
    <property type="entry name" value="AMINO ACID AMINOTRANSFERASE"/>
    <property type="match status" value="1"/>
</dbReference>
<dbReference type="GO" id="GO:0008483">
    <property type="term" value="F:transaminase activity"/>
    <property type="evidence" value="ECO:0007669"/>
    <property type="project" value="UniProtKB-KW"/>
</dbReference>
<dbReference type="SUPFAM" id="SSF53383">
    <property type="entry name" value="PLP-dependent transferases"/>
    <property type="match status" value="1"/>
</dbReference>
<dbReference type="Pfam" id="PF00155">
    <property type="entry name" value="Aminotran_1_2"/>
    <property type="match status" value="1"/>
</dbReference>
<comment type="similarity">
    <text evidence="4">Belongs to the class-I pyridoxal-phosphate-dependent aminotransferase family.</text>
</comment>